<protein>
    <submittedName>
        <fullName evidence="8">TauD/TfdA family dioxygenase</fullName>
    </submittedName>
</protein>
<keyword evidence="5" id="KW-0408">Iron</keyword>
<feature type="domain" description="TauD/TfdA-like" evidence="7">
    <location>
        <begin position="3"/>
        <end position="275"/>
    </location>
</feature>
<dbReference type="Pfam" id="PF02668">
    <property type="entry name" value="TauD"/>
    <property type="match status" value="1"/>
</dbReference>
<evidence type="ECO:0000256" key="6">
    <source>
        <dbReference type="SAM" id="MobiDB-lite"/>
    </source>
</evidence>
<dbReference type="PANTHER" id="PTHR30468">
    <property type="entry name" value="ALPHA-KETOGLUTARATE-DEPENDENT SULFONATE DIOXYGENASE"/>
    <property type="match status" value="1"/>
</dbReference>
<dbReference type="GO" id="GO:0005737">
    <property type="term" value="C:cytoplasm"/>
    <property type="evidence" value="ECO:0007669"/>
    <property type="project" value="TreeGrafter"/>
</dbReference>
<dbReference type="InterPro" id="IPR051323">
    <property type="entry name" value="AtsK-like"/>
</dbReference>
<dbReference type="InterPro" id="IPR042098">
    <property type="entry name" value="TauD-like_sf"/>
</dbReference>
<sequence length="282" mass="30811">MFEIRKLTGFVGAEIRGPDLAKGIDEAMAGALQEALAVHHMIVLRGQQLSLDGQKRLTSVFGPAMRLPYVKPLDDDPEVIAVLKEAHEVNTGVFGGEWHSDFSFLESPPAGSVLNAVEVPEVGGDTVWSSQVAAYASLPRSLKAVVDHRKAVHVGAPYGVKHAPPKEDQAKGSIQMSRGDPNADRETLHPSVITDPANGAKALFLNPIYTTRLDGMSESESRPFLDAIYKHATRPDFSCRLRWQPGDVAVWNNRTTLHYATNDYDGSRRLLYRTTYSAAPPA</sequence>
<evidence type="ECO:0000256" key="1">
    <source>
        <dbReference type="ARBA" id="ARBA00005896"/>
    </source>
</evidence>
<feature type="region of interest" description="Disordered" evidence="6">
    <location>
        <begin position="158"/>
        <end position="192"/>
    </location>
</feature>
<dbReference type="GO" id="GO:0046872">
    <property type="term" value="F:metal ion binding"/>
    <property type="evidence" value="ECO:0007669"/>
    <property type="project" value="UniProtKB-KW"/>
</dbReference>
<proteinExistence type="inferred from homology"/>
<dbReference type="InterPro" id="IPR003819">
    <property type="entry name" value="TauD/TfdA-like"/>
</dbReference>
<dbReference type="EMBL" id="VXRY01000417">
    <property type="protein sequence ID" value="MXY34459.1"/>
    <property type="molecule type" value="Genomic_DNA"/>
</dbReference>
<dbReference type="AlphaFoldDB" id="A0A6B0Y3W4"/>
<name>A0A6B0Y3W4_9RHOB</name>
<evidence type="ECO:0000259" key="7">
    <source>
        <dbReference type="Pfam" id="PF02668"/>
    </source>
</evidence>
<keyword evidence="3 8" id="KW-0223">Dioxygenase</keyword>
<comment type="similarity">
    <text evidence="1">Belongs to the TfdA dioxygenase family.</text>
</comment>
<evidence type="ECO:0000313" key="8">
    <source>
        <dbReference type="EMBL" id="MXY34459.1"/>
    </source>
</evidence>
<gene>
    <name evidence="8" type="ORF">F4Y60_10335</name>
</gene>
<comment type="caution">
    <text evidence="8">The sequence shown here is derived from an EMBL/GenBank/DDBJ whole genome shotgun (WGS) entry which is preliminary data.</text>
</comment>
<keyword evidence="2" id="KW-0479">Metal-binding</keyword>
<accession>A0A6B0Y3W4</accession>
<reference evidence="8" key="1">
    <citation type="submission" date="2019-09" db="EMBL/GenBank/DDBJ databases">
        <title>Characterisation of the sponge microbiome using genome-centric metagenomics.</title>
        <authorList>
            <person name="Engelberts J.P."/>
            <person name="Robbins S.J."/>
            <person name="De Goeij J.M."/>
            <person name="Aranda M."/>
            <person name="Bell S.C."/>
            <person name="Webster N.S."/>
        </authorList>
    </citation>
    <scope>NUCLEOTIDE SEQUENCE</scope>
    <source>
        <strain evidence="8">SB0664_bin_43</strain>
    </source>
</reference>
<evidence type="ECO:0000256" key="2">
    <source>
        <dbReference type="ARBA" id="ARBA00022723"/>
    </source>
</evidence>
<dbReference type="SUPFAM" id="SSF51197">
    <property type="entry name" value="Clavaminate synthase-like"/>
    <property type="match status" value="1"/>
</dbReference>
<dbReference type="GO" id="GO:0016706">
    <property type="term" value="F:2-oxoglutarate-dependent dioxygenase activity"/>
    <property type="evidence" value="ECO:0007669"/>
    <property type="project" value="TreeGrafter"/>
</dbReference>
<organism evidence="8">
    <name type="scientific">Boseongicola sp. SB0664_bin_43</name>
    <dbReference type="NCBI Taxonomy" id="2604844"/>
    <lineage>
        <taxon>Bacteria</taxon>
        <taxon>Pseudomonadati</taxon>
        <taxon>Pseudomonadota</taxon>
        <taxon>Alphaproteobacteria</taxon>
        <taxon>Rhodobacterales</taxon>
        <taxon>Paracoccaceae</taxon>
        <taxon>Boseongicola</taxon>
    </lineage>
</organism>
<keyword evidence="4" id="KW-0560">Oxidoreductase</keyword>
<evidence type="ECO:0000256" key="4">
    <source>
        <dbReference type="ARBA" id="ARBA00023002"/>
    </source>
</evidence>
<dbReference type="PANTHER" id="PTHR30468:SF1">
    <property type="entry name" value="ALPHA-KETOGLUTARATE-DEPENDENT SULFONATE DIOXYGENASE"/>
    <property type="match status" value="1"/>
</dbReference>
<evidence type="ECO:0000256" key="3">
    <source>
        <dbReference type="ARBA" id="ARBA00022964"/>
    </source>
</evidence>
<dbReference type="Gene3D" id="3.60.130.10">
    <property type="entry name" value="Clavaminate synthase-like"/>
    <property type="match status" value="1"/>
</dbReference>
<evidence type="ECO:0000256" key="5">
    <source>
        <dbReference type="ARBA" id="ARBA00023004"/>
    </source>
</evidence>